<dbReference type="EMBL" id="LT629742">
    <property type="protein sequence ID" value="SDT04996.1"/>
    <property type="molecule type" value="Genomic_DNA"/>
</dbReference>
<dbReference type="Gene3D" id="2.30.110.10">
    <property type="entry name" value="Electron Transport, Fmn-binding Protein, Chain A"/>
    <property type="match status" value="1"/>
</dbReference>
<sequence length="146" mass="15828">MARDEAPIIALSPAESWELLLGASLGRLALTVGGVLDIYPVNYIAHDDVLTIRTSEGTKLLELTINPNVAFEIDGVGSEEGWSVVVKGTARILQTEAEIAGAEQLELQPLVPTEKHVWVRIVPSEISGRRFRLGPAPDDTRSFTNV</sequence>
<organism evidence="1 2">
    <name type="scientific">Microterricola viridarii</name>
    <dbReference type="NCBI Taxonomy" id="412690"/>
    <lineage>
        <taxon>Bacteria</taxon>
        <taxon>Bacillati</taxon>
        <taxon>Actinomycetota</taxon>
        <taxon>Actinomycetes</taxon>
        <taxon>Micrococcales</taxon>
        <taxon>Microbacteriaceae</taxon>
        <taxon>Microterricola</taxon>
    </lineage>
</organism>
<reference evidence="2" key="1">
    <citation type="submission" date="2016-10" db="EMBL/GenBank/DDBJ databases">
        <authorList>
            <person name="Varghese N."/>
            <person name="Submissions S."/>
        </authorList>
    </citation>
    <scope>NUCLEOTIDE SEQUENCE [LARGE SCALE GENOMIC DNA]</scope>
    <source>
        <strain evidence="2">DSM 21772</strain>
    </source>
</reference>
<dbReference type="SUPFAM" id="SSF50475">
    <property type="entry name" value="FMN-binding split barrel"/>
    <property type="match status" value="1"/>
</dbReference>
<accession>A0A1H1X8J1</accession>
<gene>
    <name evidence="1" type="ORF">SAMN04489834_2714</name>
</gene>
<dbReference type="Proteomes" id="UP000181956">
    <property type="component" value="Chromosome I"/>
</dbReference>
<dbReference type="InterPro" id="IPR024747">
    <property type="entry name" value="Pyridox_Oxase-rel"/>
</dbReference>
<dbReference type="AlphaFoldDB" id="A0A1H1X8J1"/>
<dbReference type="InterPro" id="IPR012349">
    <property type="entry name" value="Split_barrel_FMN-bd"/>
</dbReference>
<dbReference type="Pfam" id="PF12900">
    <property type="entry name" value="Pyridox_ox_2"/>
    <property type="match status" value="1"/>
</dbReference>
<evidence type="ECO:0000313" key="2">
    <source>
        <dbReference type="Proteomes" id="UP000181956"/>
    </source>
</evidence>
<evidence type="ECO:0000313" key="1">
    <source>
        <dbReference type="EMBL" id="SDT04996.1"/>
    </source>
</evidence>
<name>A0A1H1X8J1_9MICO</name>
<dbReference type="STRING" id="412690.SAMN04489834_2714"/>
<protein>
    <submittedName>
        <fullName evidence="1">Nitroimidazol reductase NimA, pyridoxamine 5'-phosphate oxidase superfamily</fullName>
    </submittedName>
</protein>
<proteinExistence type="predicted"/>
<dbReference type="OrthoDB" id="7062584at2"/>
<keyword evidence="2" id="KW-1185">Reference proteome</keyword>
<dbReference type="RefSeq" id="WP_083364517.1">
    <property type="nucleotide sequence ID" value="NZ_LT629742.1"/>
</dbReference>